<dbReference type="EMBL" id="DS239400">
    <property type="protein sequence ID" value="EDP32898.1"/>
    <property type="molecule type" value="Genomic_DNA"/>
</dbReference>
<sequence length="59" mass="6755">MAAEKTKDSTDGIRRMTRYLHTYGCTPFDYDAITQNVALRSHYAHGENTFKSQLITISK</sequence>
<accession>A8PTH8</accession>
<evidence type="ECO:0000313" key="1">
    <source>
        <dbReference type="EMBL" id="EDP32898.1"/>
    </source>
</evidence>
<protein>
    <submittedName>
        <fullName evidence="1">Uncharacterized protein</fullName>
    </submittedName>
</protein>
<dbReference type="AlphaFoldDB" id="A8PTH8"/>
<name>A8PTH8_BRUMA</name>
<organism evidence="1">
    <name type="scientific">Brugia malayi</name>
    <name type="common">Filarial nematode worm</name>
    <dbReference type="NCBI Taxonomy" id="6279"/>
    <lineage>
        <taxon>Eukaryota</taxon>
        <taxon>Metazoa</taxon>
        <taxon>Ecdysozoa</taxon>
        <taxon>Nematoda</taxon>
        <taxon>Chromadorea</taxon>
        <taxon>Rhabditida</taxon>
        <taxon>Spirurina</taxon>
        <taxon>Spiruromorpha</taxon>
        <taxon>Filarioidea</taxon>
        <taxon>Onchocercidae</taxon>
        <taxon>Brugia</taxon>
    </lineage>
</organism>
<reference evidence="1" key="1">
    <citation type="journal article" date="2007" name="Science">
        <title>Draft genome of the filarial nematode parasite Brugia malayi.</title>
        <authorList>
            <person name="Ghedin E."/>
            <person name="Wang S."/>
            <person name="Spiro D."/>
            <person name="Caler E."/>
            <person name="Zhao Q."/>
            <person name="Crabtree J."/>
            <person name="Allen J.E."/>
            <person name="Delcher A.L."/>
            <person name="Guiliano D.B."/>
            <person name="Miranda-Saavedra D."/>
            <person name="Angiuoli S.V."/>
            <person name="Creasy T."/>
            <person name="Amedeo P."/>
            <person name="Haas B."/>
            <person name="El-Sayed N.M."/>
            <person name="Wortman J.R."/>
            <person name="Feldblyum T."/>
            <person name="Tallon L."/>
            <person name="Schatz M."/>
            <person name="Shumway M."/>
            <person name="Koo H."/>
            <person name="Salzberg S.L."/>
            <person name="Schobel S."/>
            <person name="Pertea M."/>
            <person name="Pop M."/>
            <person name="White O."/>
            <person name="Barton G.J."/>
            <person name="Carlow C.K."/>
            <person name="Crawford M.J."/>
            <person name="Daub J."/>
            <person name="Dimmic M.W."/>
            <person name="Estes C.F."/>
            <person name="Foster J.M."/>
            <person name="Ganatra M."/>
            <person name="Gregory W.F."/>
            <person name="Johnson N.M."/>
            <person name="Jin J."/>
            <person name="Komuniecki R."/>
            <person name="Korf I."/>
            <person name="Kumar S."/>
            <person name="Laney S."/>
            <person name="Li B.W."/>
            <person name="Li W."/>
            <person name="Lindblom T.H."/>
            <person name="Lustigman S."/>
            <person name="Ma D."/>
            <person name="Maina C.V."/>
            <person name="Martin D.M."/>
            <person name="McCarter J.P."/>
            <person name="McReynolds L."/>
            <person name="Mitreva M."/>
            <person name="Nutman T.B."/>
            <person name="Parkinson J."/>
            <person name="Peregrin-Alvarez J.M."/>
            <person name="Poole C."/>
            <person name="Ren Q."/>
            <person name="Saunders L."/>
            <person name="Sluder A.E."/>
            <person name="Smith K."/>
            <person name="Stanke M."/>
            <person name="Unnasch T.R."/>
            <person name="Ware J."/>
            <person name="Wei A.D."/>
            <person name="Weil G."/>
            <person name="Williams D.J."/>
            <person name="Zhang Y."/>
            <person name="Williams S.A."/>
            <person name="Fraser-Liggett C."/>
            <person name="Slatko B."/>
            <person name="Blaxter M.L."/>
            <person name="Scott A.L."/>
        </authorList>
    </citation>
    <scope>NUCLEOTIDE SEQUENCE [LARGE SCALE GENOMIC DNA]</scope>
</reference>
<gene>
    <name evidence="1" type="ORF">Bm1_32370</name>
</gene>
<proteinExistence type="predicted"/>